<dbReference type="GO" id="GO:0015074">
    <property type="term" value="P:DNA integration"/>
    <property type="evidence" value="ECO:0007669"/>
    <property type="project" value="InterPro"/>
</dbReference>
<feature type="domain" description="Tyr recombinase" evidence="2">
    <location>
        <begin position="1"/>
        <end position="89"/>
    </location>
</feature>
<dbReference type="PROSITE" id="PS51898">
    <property type="entry name" value="TYR_RECOMBINASE"/>
    <property type="match status" value="1"/>
</dbReference>
<dbReference type="GO" id="GO:0003677">
    <property type="term" value="F:DNA binding"/>
    <property type="evidence" value="ECO:0007669"/>
    <property type="project" value="InterPro"/>
</dbReference>
<protein>
    <submittedName>
        <fullName evidence="3">Integrase</fullName>
    </submittedName>
</protein>
<dbReference type="SUPFAM" id="SSF56349">
    <property type="entry name" value="DNA breaking-rejoining enzymes"/>
    <property type="match status" value="1"/>
</dbReference>
<reference evidence="3 4" key="1">
    <citation type="journal article" date="2017" name="Water Res.">
        <title>Discovery and metagenomic analysis of an anammox bacterial enrichment related to Candidatus "Brocadia caroliniensis" in a full-scale glycerol-fed nitritation-denitritation separate centrate treatment process.</title>
        <authorList>
            <person name="Park H."/>
            <person name="Brotto A.C."/>
            <person name="van Loosdrecht M.C."/>
            <person name="Chandran K."/>
        </authorList>
    </citation>
    <scope>NUCLEOTIDE SEQUENCE [LARGE SCALE GENOMIC DNA]</scope>
    <source>
        <strain evidence="3">26THWARD</strain>
    </source>
</reference>
<keyword evidence="1" id="KW-0233">DNA recombination</keyword>
<dbReference type="Proteomes" id="UP000189681">
    <property type="component" value="Unassembled WGS sequence"/>
</dbReference>
<dbReference type="Pfam" id="PF00589">
    <property type="entry name" value="Phage_integrase"/>
    <property type="match status" value="1"/>
</dbReference>
<dbReference type="PANTHER" id="PTHR30349:SF64">
    <property type="entry name" value="PROPHAGE INTEGRASE INTD-RELATED"/>
    <property type="match status" value="1"/>
</dbReference>
<dbReference type="InterPro" id="IPR011010">
    <property type="entry name" value="DNA_brk_join_enz"/>
</dbReference>
<proteinExistence type="predicted"/>
<dbReference type="InterPro" id="IPR013762">
    <property type="entry name" value="Integrase-like_cat_sf"/>
</dbReference>
<dbReference type="InterPro" id="IPR002104">
    <property type="entry name" value="Integrase_catalytic"/>
</dbReference>
<sequence>MTFVPGEKQYRRYHLYETHVQQAIKHAVRKTDIIKKVSSHTFRHSFATHLLQANYDIRTIQEMLGHSDVRTTMIYTHTIKSQTVKEVKSPLDF</sequence>
<comment type="caution">
    <text evidence="3">The sequence shown here is derived from an EMBL/GenBank/DDBJ whole genome shotgun (WGS) entry which is preliminary data.</text>
</comment>
<gene>
    <name evidence="3" type="ORF">AYP45_11080</name>
</gene>
<evidence type="ECO:0000259" key="2">
    <source>
        <dbReference type="PROSITE" id="PS51898"/>
    </source>
</evidence>
<name>A0A1V4ASH4_9BACT</name>
<dbReference type="EMBL" id="AYTS01000101">
    <property type="protein sequence ID" value="OOP56093.1"/>
    <property type="molecule type" value="Genomic_DNA"/>
</dbReference>
<organism evidence="3 4">
    <name type="scientific">Candidatus Brocadia carolinensis</name>
    <dbReference type="NCBI Taxonomy" id="1004156"/>
    <lineage>
        <taxon>Bacteria</taxon>
        <taxon>Pseudomonadati</taxon>
        <taxon>Planctomycetota</taxon>
        <taxon>Candidatus Brocadiia</taxon>
        <taxon>Candidatus Brocadiales</taxon>
        <taxon>Candidatus Brocadiaceae</taxon>
        <taxon>Candidatus Brocadia</taxon>
    </lineage>
</organism>
<evidence type="ECO:0000256" key="1">
    <source>
        <dbReference type="ARBA" id="ARBA00023172"/>
    </source>
</evidence>
<evidence type="ECO:0000313" key="4">
    <source>
        <dbReference type="Proteomes" id="UP000189681"/>
    </source>
</evidence>
<dbReference type="AlphaFoldDB" id="A0A1V4ASH4"/>
<dbReference type="STRING" id="1004156.AYP45_11080"/>
<dbReference type="PANTHER" id="PTHR30349">
    <property type="entry name" value="PHAGE INTEGRASE-RELATED"/>
    <property type="match status" value="1"/>
</dbReference>
<evidence type="ECO:0000313" key="3">
    <source>
        <dbReference type="EMBL" id="OOP56093.1"/>
    </source>
</evidence>
<dbReference type="GO" id="GO:0006310">
    <property type="term" value="P:DNA recombination"/>
    <property type="evidence" value="ECO:0007669"/>
    <property type="project" value="UniProtKB-KW"/>
</dbReference>
<dbReference type="Gene3D" id="1.10.443.10">
    <property type="entry name" value="Intergrase catalytic core"/>
    <property type="match status" value="1"/>
</dbReference>
<dbReference type="InterPro" id="IPR050090">
    <property type="entry name" value="Tyrosine_recombinase_XerCD"/>
</dbReference>
<accession>A0A1V4ASH4</accession>